<evidence type="ECO:0000313" key="2">
    <source>
        <dbReference type="Proteomes" id="UP001443914"/>
    </source>
</evidence>
<comment type="caution">
    <text evidence="1">The sequence shown here is derived from an EMBL/GenBank/DDBJ whole genome shotgun (WGS) entry which is preliminary data.</text>
</comment>
<name>A0AAW1H9Q6_SAPOF</name>
<proteinExistence type="predicted"/>
<accession>A0AAW1H9Q6</accession>
<gene>
    <name evidence="1" type="ORF">RND81_12G124200</name>
</gene>
<organism evidence="1 2">
    <name type="scientific">Saponaria officinalis</name>
    <name type="common">Common soapwort</name>
    <name type="synonym">Lychnis saponaria</name>
    <dbReference type="NCBI Taxonomy" id="3572"/>
    <lineage>
        <taxon>Eukaryota</taxon>
        <taxon>Viridiplantae</taxon>
        <taxon>Streptophyta</taxon>
        <taxon>Embryophyta</taxon>
        <taxon>Tracheophyta</taxon>
        <taxon>Spermatophyta</taxon>
        <taxon>Magnoliopsida</taxon>
        <taxon>eudicotyledons</taxon>
        <taxon>Gunneridae</taxon>
        <taxon>Pentapetalae</taxon>
        <taxon>Caryophyllales</taxon>
        <taxon>Caryophyllaceae</taxon>
        <taxon>Caryophylleae</taxon>
        <taxon>Saponaria</taxon>
    </lineage>
</organism>
<sequence length="106" mass="12651">MKTKKKEEERFGWFVGGWALFKFNYSQYFPNPIYTFLNRQITHSESNGLLDLALLPSPYTFYLTRHPSIGVIFYGMLNKLGRLKILYFIDLHEHYSVFIYLLENKA</sequence>
<evidence type="ECO:0000313" key="1">
    <source>
        <dbReference type="EMBL" id="KAK9672783.1"/>
    </source>
</evidence>
<keyword evidence="2" id="KW-1185">Reference proteome</keyword>
<reference evidence="1" key="1">
    <citation type="submission" date="2024-03" db="EMBL/GenBank/DDBJ databases">
        <title>WGS assembly of Saponaria officinalis var. Norfolk2.</title>
        <authorList>
            <person name="Jenkins J."/>
            <person name="Shu S."/>
            <person name="Grimwood J."/>
            <person name="Barry K."/>
            <person name="Goodstein D."/>
            <person name="Schmutz J."/>
            <person name="Leebens-Mack J."/>
            <person name="Osbourn A."/>
        </authorList>
    </citation>
    <scope>NUCLEOTIDE SEQUENCE [LARGE SCALE GENOMIC DNA]</scope>
    <source>
        <strain evidence="1">JIC</strain>
    </source>
</reference>
<protein>
    <submittedName>
        <fullName evidence="1">Uncharacterized protein</fullName>
    </submittedName>
</protein>
<dbReference type="Proteomes" id="UP001443914">
    <property type="component" value="Unassembled WGS sequence"/>
</dbReference>
<dbReference type="AlphaFoldDB" id="A0AAW1H9Q6"/>
<dbReference type="EMBL" id="JBDFQZ010000012">
    <property type="protein sequence ID" value="KAK9672783.1"/>
    <property type="molecule type" value="Genomic_DNA"/>
</dbReference>